<dbReference type="EMBL" id="RAWK01000061">
    <property type="protein sequence ID" value="RKH68486.1"/>
    <property type="molecule type" value="Genomic_DNA"/>
</dbReference>
<comment type="caution">
    <text evidence="2">The sequence shown here is derived from an EMBL/GenBank/DDBJ whole genome shotgun (WGS) entry which is preliminary data.</text>
</comment>
<keyword evidence="2" id="KW-0675">Receptor</keyword>
<dbReference type="SUPFAM" id="SSF52206">
    <property type="entry name" value="Hypothetical protein MTH538"/>
    <property type="match status" value="1"/>
</dbReference>
<dbReference type="Gene3D" id="3.40.50.9200">
    <property type="entry name" value="Hypothetical protein MTH538"/>
    <property type="match status" value="1"/>
</dbReference>
<evidence type="ECO:0000259" key="1">
    <source>
        <dbReference type="Pfam" id="PF08937"/>
    </source>
</evidence>
<keyword evidence="3" id="KW-1185">Reference proteome</keyword>
<organism evidence="2 3">
    <name type="scientific">Corallococcus aberystwythensis</name>
    <dbReference type="NCBI Taxonomy" id="2316722"/>
    <lineage>
        <taxon>Bacteria</taxon>
        <taxon>Pseudomonadati</taxon>
        <taxon>Myxococcota</taxon>
        <taxon>Myxococcia</taxon>
        <taxon>Myxococcales</taxon>
        <taxon>Cystobacterineae</taxon>
        <taxon>Myxococcaceae</taxon>
        <taxon>Corallococcus</taxon>
    </lineage>
</organism>
<proteinExistence type="predicted"/>
<dbReference type="InterPro" id="IPR015032">
    <property type="entry name" value="ThsB__TIR-like_domain"/>
</dbReference>
<dbReference type="Proteomes" id="UP000267003">
    <property type="component" value="Unassembled WGS sequence"/>
</dbReference>
<name>A0A3A8QIF1_9BACT</name>
<protein>
    <submittedName>
        <fullName evidence="2">Toll/interleukin-1 receptor domain-containing protein</fullName>
    </submittedName>
</protein>
<gene>
    <name evidence="2" type="ORF">D7W81_12400</name>
</gene>
<evidence type="ECO:0000313" key="3">
    <source>
        <dbReference type="Proteomes" id="UP000267003"/>
    </source>
</evidence>
<evidence type="ECO:0000313" key="2">
    <source>
        <dbReference type="EMBL" id="RKH68486.1"/>
    </source>
</evidence>
<dbReference type="InterPro" id="IPR036490">
    <property type="entry name" value="ThsB_TIR-like_sf"/>
</dbReference>
<accession>A0A3A8QIF1</accession>
<reference evidence="3" key="1">
    <citation type="submission" date="2018-09" db="EMBL/GenBank/DDBJ databases">
        <authorList>
            <person name="Livingstone P.G."/>
            <person name="Whitworth D.E."/>
        </authorList>
    </citation>
    <scope>NUCLEOTIDE SEQUENCE [LARGE SCALE GENOMIC DNA]</scope>
    <source>
        <strain evidence="3">AB050A</strain>
    </source>
</reference>
<dbReference type="Pfam" id="PF08937">
    <property type="entry name" value="ThsB_TIR"/>
    <property type="match status" value="1"/>
</dbReference>
<sequence length="175" mass="19075">MLPPSTTGRVTVSGESKNLFVSHSYLDDAVLQGLKAALEKAGYIVEALPHDGPKPKDTAVASFTNEMPSAPCIDRAEALIVLVSPGLRTMSEVNSEVEYAERRGKRIVGVYVRGGRETDLPANFQKYGDALVSWPSTRVMEALDGTLNIWLRPDGETPVSERDIERFTCGEPVPE</sequence>
<dbReference type="AlphaFoldDB" id="A0A3A8QIF1"/>
<feature type="domain" description="Thoeris protein ThsB TIR-like" evidence="1">
    <location>
        <begin position="20"/>
        <end position="114"/>
    </location>
</feature>